<comment type="caution">
    <text evidence="2">The sequence shown here is derived from an EMBL/GenBank/DDBJ whole genome shotgun (WGS) entry which is preliminary data.</text>
</comment>
<dbReference type="InterPro" id="IPR002716">
    <property type="entry name" value="PIN_dom"/>
</dbReference>
<protein>
    <submittedName>
        <fullName evidence="2">PIN domain-containing protein</fullName>
    </submittedName>
</protein>
<dbReference type="Proteomes" id="UP000823897">
    <property type="component" value="Unassembled WGS sequence"/>
</dbReference>
<evidence type="ECO:0000259" key="1">
    <source>
        <dbReference type="Pfam" id="PF01850"/>
    </source>
</evidence>
<sequence>MKKLIDANVILRYLLGDHPEYSKKAKEVIEEGAYTLPEVIAEVVYVLNGVYKVARSEIRDTLVDFMDEVDVDNGEIIALALAVYSEISLDFVDCVLIAYHRIDRAEVVSFDKKLNKNLI</sequence>
<dbReference type="Pfam" id="PF01850">
    <property type="entry name" value="PIN"/>
    <property type="match status" value="1"/>
</dbReference>
<evidence type="ECO:0000313" key="3">
    <source>
        <dbReference type="Proteomes" id="UP000823897"/>
    </source>
</evidence>
<evidence type="ECO:0000313" key="2">
    <source>
        <dbReference type="EMBL" id="HJD34292.1"/>
    </source>
</evidence>
<accession>A0A9D2R3R0</accession>
<dbReference type="InterPro" id="IPR029060">
    <property type="entry name" value="PIN-like_dom_sf"/>
</dbReference>
<proteinExistence type="predicted"/>
<dbReference type="AlphaFoldDB" id="A0A9D2R3R0"/>
<feature type="domain" description="PIN" evidence="1">
    <location>
        <begin position="4"/>
        <end position="116"/>
    </location>
</feature>
<dbReference type="EMBL" id="DWUV01000131">
    <property type="protein sequence ID" value="HJD34292.1"/>
    <property type="molecule type" value="Genomic_DNA"/>
</dbReference>
<dbReference type="Gene3D" id="3.40.50.1010">
    <property type="entry name" value="5'-nuclease"/>
    <property type="match status" value="1"/>
</dbReference>
<organism evidence="2 3">
    <name type="scientific">Candidatus Mediterraneibacter tabaqchaliae</name>
    <dbReference type="NCBI Taxonomy" id="2838689"/>
    <lineage>
        <taxon>Bacteria</taxon>
        <taxon>Bacillati</taxon>
        <taxon>Bacillota</taxon>
        <taxon>Clostridia</taxon>
        <taxon>Lachnospirales</taxon>
        <taxon>Lachnospiraceae</taxon>
        <taxon>Mediterraneibacter</taxon>
    </lineage>
</organism>
<gene>
    <name evidence="2" type="ORF">H9911_07125</name>
</gene>
<dbReference type="SUPFAM" id="SSF88723">
    <property type="entry name" value="PIN domain-like"/>
    <property type="match status" value="1"/>
</dbReference>
<reference evidence="2" key="2">
    <citation type="submission" date="2021-04" db="EMBL/GenBank/DDBJ databases">
        <authorList>
            <person name="Gilroy R."/>
        </authorList>
    </citation>
    <scope>NUCLEOTIDE SEQUENCE</scope>
    <source>
        <strain evidence="2">ChiGjej3B3-11674</strain>
    </source>
</reference>
<name>A0A9D2R3R0_9FIRM</name>
<reference evidence="2" key="1">
    <citation type="journal article" date="2021" name="PeerJ">
        <title>Extensive microbial diversity within the chicken gut microbiome revealed by metagenomics and culture.</title>
        <authorList>
            <person name="Gilroy R."/>
            <person name="Ravi A."/>
            <person name="Getino M."/>
            <person name="Pursley I."/>
            <person name="Horton D.L."/>
            <person name="Alikhan N.F."/>
            <person name="Baker D."/>
            <person name="Gharbi K."/>
            <person name="Hall N."/>
            <person name="Watson M."/>
            <person name="Adriaenssens E.M."/>
            <person name="Foster-Nyarko E."/>
            <person name="Jarju S."/>
            <person name="Secka A."/>
            <person name="Antonio M."/>
            <person name="Oren A."/>
            <person name="Chaudhuri R.R."/>
            <person name="La Ragione R."/>
            <person name="Hildebrand F."/>
            <person name="Pallen M.J."/>
        </authorList>
    </citation>
    <scope>NUCLEOTIDE SEQUENCE</scope>
    <source>
        <strain evidence="2">ChiGjej3B3-11674</strain>
    </source>
</reference>